<name>A0A1Z9YZP8_9GAMM</name>
<sequence length="65" mass="7667">MQDTEINKLNHILEGLCITANALDPERQPQFDCYIEQLNFNGNLPIDENFKQFFTIIVKYQIFCI</sequence>
<dbReference type="AlphaFoldDB" id="A0A1Z9YZP8"/>
<keyword evidence="2" id="KW-1185">Reference proteome</keyword>
<evidence type="ECO:0000313" key="1">
    <source>
        <dbReference type="EMBL" id="OUY07642.1"/>
    </source>
</evidence>
<protein>
    <submittedName>
        <fullName evidence="1">Uncharacterized protein</fullName>
    </submittedName>
</protein>
<dbReference type="EMBL" id="NEXX01000002">
    <property type="protein sequence ID" value="OUY07642.1"/>
    <property type="molecule type" value="Genomic_DNA"/>
</dbReference>
<accession>A0A1Z9YZP8</accession>
<dbReference type="RefSeq" id="WP_087620190.1">
    <property type="nucleotide sequence ID" value="NZ_NEXX01000002.1"/>
</dbReference>
<dbReference type="Proteomes" id="UP000196536">
    <property type="component" value="Unassembled WGS sequence"/>
</dbReference>
<gene>
    <name evidence="1" type="ORF">CAP51_07820</name>
</gene>
<evidence type="ECO:0000313" key="2">
    <source>
        <dbReference type="Proteomes" id="UP000196536"/>
    </source>
</evidence>
<proteinExistence type="predicted"/>
<organism evidence="1 2">
    <name type="scientific">Acinetobacter populi</name>
    <dbReference type="NCBI Taxonomy" id="1582270"/>
    <lineage>
        <taxon>Bacteria</taxon>
        <taxon>Pseudomonadati</taxon>
        <taxon>Pseudomonadota</taxon>
        <taxon>Gammaproteobacteria</taxon>
        <taxon>Moraxellales</taxon>
        <taxon>Moraxellaceae</taxon>
        <taxon>Acinetobacter</taxon>
    </lineage>
</organism>
<comment type="caution">
    <text evidence="1">The sequence shown here is derived from an EMBL/GenBank/DDBJ whole genome shotgun (WGS) entry which is preliminary data.</text>
</comment>
<reference evidence="1 2" key="1">
    <citation type="submission" date="2017-05" db="EMBL/GenBank/DDBJ databases">
        <title>Acinetobacter populi ANC 5415 (= PBJ7), whole genome shotgun sequencing project.</title>
        <authorList>
            <person name="Nemec A."/>
            <person name="Radolfova-Krizova L."/>
        </authorList>
    </citation>
    <scope>NUCLEOTIDE SEQUENCE [LARGE SCALE GENOMIC DNA]</scope>
    <source>
        <strain evidence="1 2">PBJ7</strain>
    </source>
</reference>